<organism evidence="7 8">
    <name type="scientific">Malonomonas rubra DSM 5091</name>
    <dbReference type="NCBI Taxonomy" id="1122189"/>
    <lineage>
        <taxon>Bacteria</taxon>
        <taxon>Pseudomonadati</taxon>
        <taxon>Thermodesulfobacteriota</taxon>
        <taxon>Desulfuromonadia</taxon>
        <taxon>Desulfuromonadales</taxon>
        <taxon>Geopsychrobacteraceae</taxon>
        <taxon>Malonomonas</taxon>
    </lineage>
</organism>
<keyword evidence="4 6" id="KW-1133">Transmembrane helix</keyword>
<comment type="subcellular location">
    <subcellularLocation>
        <location evidence="1">Cell membrane</location>
        <topology evidence="1">Multi-pass membrane protein</topology>
    </subcellularLocation>
</comment>
<keyword evidence="8" id="KW-1185">Reference proteome</keyword>
<evidence type="ECO:0000256" key="4">
    <source>
        <dbReference type="ARBA" id="ARBA00022989"/>
    </source>
</evidence>
<reference evidence="7 8" key="1">
    <citation type="submission" date="2016-11" db="EMBL/GenBank/DDBJ databases">
        <authorList>
            <person name="Jaros S."/>
            <person name="Januszkiewicz K."/>
            <person name="Wedrychowicz H."/>
        </authorList>
    </citation>
    <scope>NUCLEOTIDE SEQUENCE [LARGE SCALE GENOMIC DNA]</scope>
    <source>
        <strain evidence="7 8">DSM 5091</strain>
    </source>
</reference>
<dbReference type="Pfam" id="PF03626">
    <property type="entry name" value="COX4_pro"/>
    <property type="match status" value="1"/>
</dbReference>
<dbReference type="EMBL" id="FQZT01000008">
    <property type="protein sequence ID" value="SHJ46189.1"/>
    <property type="molecule type" value="Genomic_DNA"/>
</dbReference>
<dbReference type="InterPro" id="IPR011743">
    <property type="entry name" value="Caa3_sub_IV"/>
</dbReference>
<dbReference type="AlphaFoldDB" id="A0A1M6JHK6"/>
<keyword evidence="3 6" id="KW-0812">Transmembrane</keyword>
<protein>
    <submittedName>
        <fullName evidence="7">Cytochrome c oxidase subunit 4</fullName>
    </submittedName>
</protein>
<evidence type="ECO:0000256" key="1">
    <source>
        <dbReference type="ARBA" id="ARBA00004651"/>
    </source>
</evidence>
<evidence type="ECO:0000256" key="6">
    <source>
        <dbReference type="SAM" id="Phobius"/>
    </source>
</evidence>
<dbReference type="STRING" id="1122189.SAMN02745165_02452"/>
<evidence type="ECO:0000256" key="3">
    <source>
        <dbReference type="ARBA" id="ARBA00022692"/>
    </source>
</evidence>
<feature type="transmembrane region" description="Helical" evidence="6">
    <location>
        <begin position="37"/>
        <end position="59"/>
    </location>
</feature>
<evidence type="ECO:0000256" key="2">
    <source>
        <dbReference type="ARBA" id="ARBA00022475"/>
    </source>
</evidence>
<gene>
    <name evidence="7" type="ORF">SAMN02745165_02452</name>
</gene>
<proteinExistence type="predicted"/>
<dbReference type="NCBIfam" id="TIGR02229">
    <property type="entry name" value="caa3_sub_IV"/>
    <property type="match status" value="1"/>
</dbReference>
<feature type="transmembrane region" description="Helical" evidence="6">
    <location>
        <begin position="71"/>
        <end position="93"/>
    </location>
</feature>
<dbReference type="RefSeq" id="WP_072909026.1">
    <property type="nucleotide sequence ID" value="NZ_FQZT01000008.1"/>
</dbReference>
<name>A0A1M6JHK6_MALRU</name>
<evidence type="ECO:0000256" key="5">
    <source>
        <dbReference type="ARBA" id="ARBA00023136"/>
    </source>
</evidence>
<accession>A0A1M6JHK6</accession>
<dbReference type="OrthoDB" id="1495022at2"/>
<evidence type="ECO:0000313" key="7">
    <source>
        <dbReference type="EMBL" id="SHJ46189.1"/>
    </source>
</evidence>
<dbReference type="Proteomes" id="UP000184171">
    <property type="component" value="Unassembled WGS sequence"/>
</dbReference>
<dbReference type="InterPro" id="IPR005171">
    <property type="entry name" value="Cyt_c_oxidase_su4_prok"/>
</dbReference>
<sequence length="94" mass="10734">MSEEKHAPVPYRTFINIWLALIGLTVVTVVVSRFDLGALNIWVALLVASVKSSLVIFFFMHLRQESKLFKIGLLVMLTILAIFIGMTFFDVLYR</sequence>
<keyword evidence="2" id="KW-1003">Cell membrane</keyword>
<evidence type="ECO:0000313" key="8">
    <source>
        <dbReference type="Proteomes" id="UP000184171"/>
    </source>
</evidence>
<dbReference type="GO" id="GO:0005886">
    <property type="term" value="C:plasma membrane"/>
    <property type="evidence" value="ECO:0007669"/>
    <property type="project" value="UniProtKB-SubCell"/>
</dbReference>
<feature type="transmembrane region" description="Helical" evidence="6">
    <location>
        <begin position="12"/>
        <end position="31"/>
    </location>
</feature>
<keyword evidence="5 6" id="KW-0472">Membrane</keyword>